<keyword evidence="3" id="KW-0282">Flagellum</keyword>
<evidence type="ECO:0000313" key="4">
    <source>
        <dbReference type="Proteomes" id="UP001165267"/>
    </source>
</evidence>
<dbReference type="Gene3D" id="3.30.750.140">
    <property type="match status" value="1"/>
</dbReference>
<accession>A0ABT1XDW5</accession>
<gene>
    <name evidence="3" type="ORF">NSP04_02255</name>
</gene>
<feature type="domain" description="Flagellar hook-length control protein-like C-terminal" evidence="2">
    <location>
        <begin position="341"/>
        <end position="408"/>
    </location>
</feature>
<feature type="compositionally biased region" description="Polar residues" evidence="1">
    <location>
        <begin position="1"/>
        <end position="21"/>
    </location>
</feature>
<name>A0ABT1XDW5_9BURK</name>
<feature type="compositionally biased region" description="Acidic residues" evidence="1">
    <location>
        <begin position="327"/>
        <end position="343"/>
    </location>
</feature>
<feature type="region of interest" description="Disordered" evidence="1">
    <location>
        <begin position="325"/>
        <end position="347"/>
    </location>
</feature>
<dbReference type="RefSeq" id="WP_257510720.1">
    <property type="nucleotide sequence ID" value="NZ_JANKHG010000005.1"/>
</dbReference>
<dbReference type="Proteomes" id="UP001165267">
    <property type="component" value="Unassembled WGS sequence"/>
</dbReference>
<evidence type="ECO:0000259" key="2">
    <source>
        <dbReference type="Pfam" id="PF02120"/>
    </source>
</evidence>
<comment type="caution">
    <text evidence="3">The sequence shown here is derived from an EMBL/GenBank/DDBJ whole genome shotgun (WGS) entry which is preliminary data.</text>
</comment>
<evidence type="ECO:0000313" key="3">
    <source>
        <dbReference type="EMBL" id="MCR2745468.1"/>
    </source>
</evidence>
<dbReference type="InterPro" id="IPR038610">
    <property type="entry name" value="FliK-like_C_sf"/>
</dbReference>
<dbReference type="EMBL" id="JANKHG010000005">
    <property type="protein sequence ID" value="MCR2745468.1"/>
    <property type="molecule type" value="Genomic_DNA"/>
</dbReference>
<keyword evidence="3" id="KW-0966">Cell projection</keyword>
<feature type="region of interest" description="Disordered" evidence="1">
    <location>
        <begin position="1"/>
        <end position="25"/>
    </location>
</feature>
<evidence type="ECO:0000256" key="1">
    <source>
        <dbReference type="SAM" id="MobiDB-lite"/>
    </source>
</evidence>
<proteinExistence type="predicted"/>
<protein>
    <submittedName>
        <fullName evidence="3">Flagellar hook-length control protein FliK</fullName>
    </submittedName>
</protein>
<dbReference type="Pfam" id="PF02120">
    <property type="entry name" value="Flg_hook"/>
    <property type="match status" value="1"/>
</dbReference>
<keyword evidence="3" id="KW-0969">Cilium</keyword>
<dbReference type="InterPro" id="IPR021136">
    <property type="entry name" value="Flagellar_hook_control-like_C"/>
</dbReference>
<keyword evidence="4" id="KW-1185">Reference proteome</keyword>
<reference evidence="3" key="1">
    <citation type="submission" date="2022-07" db="EMBL/GenBank/DDBJ databases">
        <authorList>
            <person name="Xamxidin M."/>
        </authorList>
    </citation>
    <scope>NUCLEOTIDE SEQUENCE</scope>
    <source>
        <strain evidence="3">YS8-69</strain>
    </source>
</reference>
<organism evidence="3 4">
    <name type="scientific">Limnobacter parvus</name>
    <dbReference type="NCBI Taxonomy" id="2939690"/>
    <lineage>
        <taxon>Bacteria</taxon>
        <taxon>Pseudomonadati</taxon>
        <taxon>Pseudomonadota</taxon>
        <taxon>Betaproteobacteria</taxon>
        <taxon>Burkholderiales</taxon>
        <taxon>Burkholderiaceae</taxon>
        <taxon>Limnobacter</taxon>
    </lineage>
</organism>
<sequence>MSLSPVKSAPPNVNTVLQSNPGDRVASGKGEIAPVVAILSRQLPLPQAQQLAGQTVMVRVNKSGPGGEAELEFAGQNIQVKLPPGRSLTAGEMVTVSFALASKGDDLSAGGASGNKKIADARNLITTLPVTGDEGEAQESPSFVDRLSGSARLIGLLERLGKGSPTQVSTTVMTSLKQLSTQIQAQTNSTMNALLENSAANNSELAAAKTDPRAALQASQQIKNTSMLNNNLAGVLAKQVSAAVENSGLFYESHLQQWANGQRSTDQIAREPQARFGQDQVISEKGLAPSALDQSVKMVTAQLATLDNNRISLALSGLLGQPIQIDIEPDQDDPSDQPEEAGEEPARPWVARLKLDMAHLGELHVRVRMVGSQCDVQISGPAQSKKAIDPHWQEFQQAMDNQGLKLVHGQFMVESGVKIGE</sequence>